<dbReference type="Proteomes" id="UP001159363">
    <property type="component" value="Chromosome 16"/>
</dbReference>
<evidence type="ECO:0000313" key="2">
    <source>
        <dbReference type="Proteomes" id="UP001159363"/>
    </source>
</evidence>
<sequence>MYHSHSEGVRIAGTASQNRLIGLRNRHRRQVPRFPFKKTESVRELVVNIVQCKAKTLLQCYPSRVLVRFGMPQNEQESTDRKKLEAKQRKIFRKILGPIKENGEYKRRHNHELYTHVEKITDTIRKRRITFYGHVMRMSLARLTNRIITYFQEKKTRRAWFTKVARDLEEVGITYYDIKERIPLKKKLQARQGFQEKPKLKTGKV</sequence>
<accession>A0ABQ9G338</accession>
<gene>
    <name evidence="1" type="ORF">PR048_033244</name>
</gene>
<protein>
    <submittedName>
        <fullName evidence="1">Uncharacterized protein</fullName>
    </submittedName>
</protein>
<dbReference type="EMBL" id="JARBHB010000017">
    <property type="protein sequence ID" value="KAJ8865723.1"/>
    <property type="molecule type" value="Genomic_DNA"/>
</dbReference>
<name>A0ABQ9G338_9NEOP</name>
<organism evidence="1 2">
    <name type="scientific">Dryococelus australis</name>
    <dbReference type="NCBI Taxonomy" id="614101"/>
    <lineage>
        <taxon>Eukaryota</taxon>
        <taxon>Metazoa</taxon>
        <taxon>Ecdysozoa</taxon>
        <taxon>Arthropoda</taxon>
        <taxon>Hexapoda</taxon>
        <taxon>Insecta</taxon>
        <taxon>Pterygota</taxon>
        <taxon>Neoptera</taxon>
        <taxon>Polyneoptera</taxon>
        <taxon>Phasmatodea</taxon>
        <taxon>Verophasmatodea</taxon>
        <taxon>Anareolatae</taxon>
        <taxon>Phasmatidae</taxon>
        <taxon>Eurycanthinae</taxon>
        <taxon>Dryococelus</taxon>
    </lineage>
</organism>
<reference evidence="1 2" key="1">
    <citation type="submission" date="2023-02" db="EMBL/GenBank/DDBJ databases">
        <title>LHISI_Scaffold_Assembly.</title>
        <authorList>
            <person name="Stuart O.P."/>
            <person name="Cleave R."/>
            <person name="Magrath M.J.L."/>
            <person name="Mikheyev A.S."/>
        </authorList>
    </citation>
    <scope>NUCLEOTIDE SEQUENCE [LARGE SCALE GENOMIC DNA]</scope>
    <source>
        <strain evidence="1">Daus_M_001</strain>
        <tissue evidence="1">Leg muscle</tissue>
    </source>
</reference>
<keyword evidence="2" id="KW-1185">Reference proteome</keyword>
<evidence type="ECO:0000313" key="1">
    <source>
        <dbReference type="EMBL" id="KAJ8865723.1"/>
    </source>
</evidence>
<proteinExistence type="predicted"/>
<comment type="caution">
    <text evidence="1">The sequence shown here is derived from an EMBL/GenBank/DDBJ whole genome shotgun (WGS) entry which is preliminary data.</text>
</comment>